<accession>A0A0N5ABT8</accession>
<keyword evidence="2" id="KW-1185">Reference proteome</keyword>
<feature type="region of interest" description="Disordered" evidence="1">
    <location>
        <begin position="521"/>
        <end position="784"/>
    </location>
</feature>
<dbReference type="STRING" id="451379.A0A0N5ABT8"/>
<protein>
    <submittedName>
        <fullName evidence="3">J domain-containing protein</fullName>
    </submittedName>
</protein>
<feature type="compositionally biased region" description="Basic residues" evidence="1">
    <location>
        <begin position="725"/>
        <end position="736"/>
    </location>
</feature>
<evidence type="ECO:0000256" key="1">
    <source>
        <dbReference type="SAM" id="MobiDB-lite"/>
    </source>
</evidence>
<dbReference type="WBParaSite" id="SMUV_0000161401-mRNA-1">
    <property type="protein sequence ID" value="SMUV_0000161401-mRNA-1"/>
    <property type="gene ID" value="SMUV_0000161401"/>
</dbReference>
<dbReference type="InterPro" id="IPR013083">
    <property type="entry name" value="Znf_RING/FYVE/PHD"/>
</dbReference>
<feature type="compositionally biased region" description="Low complexity" evidence="1">
    <location>
        <begin position="754"/>
        <end position="765"/>
    </location>
</feature>
<feature type="compositionally biased region" description="Polar residues" evidence="1">
    <location>
        <begin position="374"/>
        <end position="384"/>
    </location>
</feature>
<feature type="compositionally biased region" description="Basic and acidic residues" evidence="1">
    <location>
        <begin position="772"/>
        <end position="784"/>
    </location>
</feature>
<dbReference type="InterPro" id="IPR011011">
    <property type="entry name" value="Znf_FYVE_PHD"/>
</dbReference>
<name>A0A0N5ABT8_9BILA</name>
<dbReference type="Gene3D" id="3.30.40.10">
    <property type="entry name" value="Zinc/RING finger domain, C3HC4 (zinc finger)"/>
    <property type="match status" value="1"/>
</dbReference>
<feature type="region of interest" description="Disordered" evidence="1">
    <location>
        <begin position="374"/>
        <end position="490"/>
    </location>
</feature>
<dbReference type="SUPFAM" id="SSF57903">
    <property type="entry name" value="FYVE/PHD zinc finger"/>
    <property type="match status" value="1"/>
</dbReference>
<evidence type="ECO:0000313" key="2">
    <source>
        <dbReference type="Proteomes" id="UP000046393"/>
    </source>
</evidence>
<evidence type="ECO:0000313" key="3">
    <source>
        <dbReference type="WBParaSite" id="SMUV_0000161401-mRNA-1"/>
    </source>
</evidence>
<dbReference type="Proteomes" id="UP000046393">
    <property type="component" value="Unplaced"/>
</dbReference>
<feature type="compositionally biased region" description="Acidic residues" evidence="1">
    <location>
        <begin position="542"/>
        <end position="551"/>
    </location>
</feature>
<proteinExistence type="predicted"/>
<feature type="compositionally biased region" description="Polar residues" evidence="1">
    <location>
        <begin position="179"/>
        <end position="189"/>
    </location>
</feature>
<feature type="region of interest" description="Disordered" evidence="1">
    <location>
        <begin position="166"/>
        <end position="189"/>
    </location>
</feature>
<reference evidence="3" key="1">
    <citation type="submission" date="2017-02" db="UniProtKB">
        <authorList>
            <consortium name="WormBaseParasite"/>
        </authorList>
    </citation>
    <scope>IDENTIFICATION</scope>
</reference>
<feature type="compositionally biased region" description="Basic residues" evidence="1">
    <location>
        <begin position="456"/>
        <end position="469"/>
    </location>
</feature>
<feature type="compositionally biased region" description="Basic residues" evidence="1">
    <location>
        <begin position="579"/>
        <end position="602"/>
    </location>
</feature>
<feature type="compositionally biased region" description="Polar residues" evidence="1">
    <location>
        <begin position="480"/>
        <end position="489"/>
    </location>
</feature>
<sequence>MDRNRPITILGNPRISDASTLSAQVLNADTRGLHASSAFPLPTTSVDFQSWQNSGGGTSAAAASPFYNLPRFPGYYQFPQINPAYLPTLWPQAPWQSSTTAQQIQQHQLHQQQKQNHPLMFGIISIVYVIYYIHCCNACHDIQQSNPVDASWIGASMSADLNSPSAAPVSSFHPPAATRQISQTQPLSRSVNVGVTQNAASVSGFPSNFTSGMMPSSANLLSSFQTMYQQQQQQQRQQLPRCPVAVTAATGVTSDTGTVTALSSNFPLPRSSSTMQSQFPVQFSSTIANVPTASSVANVKRMECDSSVPSPPKTQHQVQQNNSLPFGQCTTANTNTACESRSPVNNSFAAVAKDAKSGQTVVSEEIKSSILRTEPSSNVKNDNGINEETETGAIAPSTSTIATNLSKISSGTRTSNGGSDEDGGVLSGSGKNSPSECVAESANMPLEKTWKEHSRSRSPSHHSPKRRGHGHSESSRSISPVIQQPTSEVSVKKYRKSNEVARLLNDLTEGAWMNLAGRSNNRHTIGVNDRNKNTSANHSSDDDTSEDSDEEGSVKKSKRRSSASNRGGDSYRNSTEKPKRGRPKGSKKRTQKKSTSRRRKYKRSNDSGSLETDSDDNDNYSRTSPKKVGRPSTANRDDSRAVSSKRGRRSGTTAHATFPRKRGRSPVKAQDMSESESDSSNSSASSTASSFSLRHSKVATPKQRKVGTAPTSSAGRSGYSGRGRGLGRKGKQKRVGRPSASDKRLGVKRRRKNSSSSVESASGESTSDDDNVSSRKSFDRSAYHNPEEQCGAKLKCKMPQGNNVNWIQCDSCDVWFHRDCIGSEVDENSEFHCGCNKKTNKRRGR</sequence>
<feature type="compositionally biased region" description="Polar residues" evidence="1">
    <location>
        <begin position="396"/>
        <end position="418"/>
    </location>
</feature>
<feature type="compositionally biased region" description="Low complexity" evidence="1">
    <location>
        <begin position="678"/>
        <end position="692"/>
    </location>
</feature>
<dbReference type="AlphaFoldDB" id="A0A0N5ABT8"/>
<feature type="compositionally biased region" description="Basic residues" evidence="1">
    <location>
        <begin position="694"/>
        <end position="705"/>
    </location>
</feature>
<organism evidence="2 3">
    <name type="scientific">Syphacia muris</name>
    <dbReference type="NCBI Taxonomy" id="451379"/>
    <lineage>
        <taxon>Eukaryota</taxon>
        <taxon>Metazoa</taxon>
        <taxon>Ecdysozoa</taxon>
        <taxon>Nematoda</taxon>
        <taxon>Chromadorea</taxon>
        <taxon>Rhabditida</taxon>
        <taxon>Spirurina</taxon>
        <taxon>Oxyuridomorpha</taxon>
        <taxon>Oxyuroidea</taxon>
        <taxon>Oxyuridae</taxon>
        <taxon>Syphacia</taxon>
    </lineage>
</organism>